<feature type="compositionally biased region" description="Gly residues" evidence="1">
    <location>
        <begin position="37"/>
        <end position="48"/>
    </location>
</feature>
<dbReference type="RefSeq" id="WP_274046033.1">
    <property type="nucleotide sequence ID" value="NZ_JANCPR020000036.1"/>
</dbReference>
<sequence>MTGSAEESEKHMFRMHQRAAVLAAATMTGALLLTACGSGGEDGGGSGDSGKKPDSLASDGRKADGAKGKNEADIGTLNGSLKEGGAKMQDFAKASAPEWNFARANNNDPCWPENPFDENGKPKPGGEMKFWPDSDGGCAEHGGDFPTFWTGRKCTADEIRITYSMYQATSGFKSAGHPHDFEHIDVIWKKNGSDWTRSDLWLSQHSGHEKVSWKDAESWNADRGSAGKGLEFPRVFVGYGAHALFNDQEVGLKDIASATNDNEYRQADYPAWSDEGGGLVEVHPDGDMYKKFDENDGSWGGTADPSILADTMCDDEKHSR</sequence>
<feature type="region of interest" description="Disordered" evidence="1">
    <location>
        <begin position="291"/>
        <end position="320"/>
    </location>
</feature>
<feature type="region of interest" description="Disordered" evidence="1">
    <location>
        <begin position="103"/>
        <end position="130"/>
    </location>
</feature>
<dbReference type="EMBL" id="JANCPR020000036">
    <property type="protein sequence ID" value="MDJ1136101.1"/>
    <property type="molecule type" value="Genomic_DNA"/>
</dbReference>
<reference evidence="2 3" key="1">
    <citation type="submission" date="2023-05" db="EMBL/GenBank/DDBJ databases">
        <title>Streptantibioticus silvisoli sp. nov., acidotolerant actinomycetes 1 from pine litter.</title>
        <authorList>
            <person name="Swiecimska M."/>
            <person name="Golinska P."/>
            <person name="Sangal V."/>
            <person name="Wachnowicz B."/>
            <person name="Goodfellow M."/>
        </authorList>
    </citation>
    <scope>NUCLEOTIDE SEQUENCE [LARGE SCALE GENOMIC DNA]</scope>
    <source>
        <strain evidence="2 3">DSM 42109</strain>
    </source>
</reference>
<protein>
    <recommendedName>
        <fullName evidence="4">Necrosis inducing protein (NPP1)</fullName>
    </recommendedName>
</protein>
<proteinExistence type="predicted"/>
<evidence type="ECO:0000256" key="1">
    <source>
        <dbReference type="SAM" id="MobiDB-lite"/>
    </source>
</evidence>
<gene>
    <name evidence="2" type="ORF">NMN56_029960</name>
</gene>
<organism evidence="2 3">
    <name type="scientific">Streptomyces iconiensis</name>
    <dbReference type="NCBI Taxonomy" id="1384038"/>
    <lineage>
        <taxon>Bacteria</taxon>
        <taxon>Bacillati</taxon>
        <taxon>Actinomycetota</taxon>
        <taxon>Actinomycetes</taxon>
        <taxon>Kitasatosporales</taxon>
        <taxon>Streptomycetaceae</taxon>
        <taxon>Streptomyces</taxon>
    </lineage>
</organism>
<feature type="compositionally biased region" description="Basic and acidic residues" evidence="1">
    <location>
        <begin position="49"/>
        <end position="72"/>
    </location>
</feature>
<evidence type="ECO:0000313" key="3">
    <source>
        <dbReference type="Proteomes" id="UP001214441"/>
    </source>
</evidence>
<comment type="caution">
    <text evidence="2">The sequence shown here is derived from an EMBL/GenBank/DDBJ whole genome shotgun (WGS) entry which is preliminary data.</text>
</comment>
<name>A0ABT7A474_9ACTN</name>
<feature type="region of interest" description="Disordered" evidence="1">
    <location>
        <begin position="37"/>
        <end position="81"/>
    </location>
</feature>
<evidence type="ECO:0008006" key="4">
    <source>
        <dbReference type="Google" id="ProtNLM"/>
    </source>
</evidence>
<feature type="compositionally biased region" description="Basic and acidic residues" evidence="1">
    <location>
        <begin position="118"/>
        <end position="130"/>
    </location>
</feature>
<keyword evidence="3" id="KW-1185">Reference proteome</keyword>
<evidence type="ECO:0000313" key="2">
    <source>
        <dbReference type="EMBL" id="MDJ1136101.1"/>
    </source>
</evidence>
<dbReference type="Proteomes" id="UP001214441">
    <property type="component" value="Unassembled WGS sequence"/>
</dbReference>
<accession>A0ABT7A474</accession>